<proteinExistence type="predicted"/>
<feature type="transmembrane region" description="Helical" evidence="1">
    <location>
        <begin position="152"/>
        <end position="170"/>
    </location>
</feature>
<dbReference type="AlphaFoldDB" id="A0A162Y7X6"/>
<dbReference type="EMBL" id="LQRT01000035">
    <property type="protein sequence ID" value="KZS38979.1"/>
    <property type="molecule type" value="Genomic_DNA"/>
</dbReference>
<feature type="transmembrane region" description="Helical" evidence="1">
    <location>
        <begin position="62"/>
        <end position="78"/>
    </location>
</feature>
<keyword evidence="1" id="KW-0472">Membrane</keyword>
<comment type="caution">
    <text evidence="2">The sequence shown here is derived from an EMBL/GenBank/DDBJ whole genome shotgun (WGS) entry which is preliminary data.</text>
</comment>
<evidence type="ECO:0000256" key="1">
    <source>
        <dbReference type="SAM" id="Phobius"/>
    </source>
</evidence>
<feature type="transmembrane region" description="Helical" evidence="1">
    <location>
        <begin position="12"/>
        <end position="30"/>
    </location>
</feature>
<feature type="transmembrane region" description="Helical" evidence="1">
    <location>
        <begin position="90"/>
        <end position="107"/>
    </location>
</feature>
<accession>A0A162Y7X6</accession>
<gene>
    <name evidence="2" type="ORF">AWE51_10445</name>
</gene>
<keyword evidence="3" id="KW-1185">Reference proteome</keyword>
<feature type="transmembrane region" description="Helical" evidence="1">
    <location>
        <begin position="113"/>
        <end position="131"/>
    </location>
</feature>
<dbReference type="Proteomes" id="UP000076715">
    <property type="component" value="Unassembled WGS sequence"/>
</dbReference>
<name>A0A162Y7X6_9FLAO</name>
<sequence length="171" mass="20399">MEQTFNKKEINYLILVIKLLILIFFIFVSIRGYQETIFELDTNYGNQYKLSDFVRLITRRTYFRPSILLLFPLIGIFINKKIGWIFITSYFYFLLTWLVFSTISNGLNYNEEILFFAVALVLTLIFIWIMNRKKIVEKVYNLKKNEVLITNIKASSIGIFLTLYLAWTQII</sequence>
<organism evidence="2 3">
    <name type="scientific">Aquimarina aggregata</name>
    <dbReference type="NCBI Taxonomy" id="1642818"/>
    <lineage>
        <taxon>Bacteria</taxon>
        <taxon>Pseudomonadati</taxon>
        <taxon>Bacteroidota</taxon>
        <taxon>Flavobacteriia</taxon>
        <taxon>Flavobacteriales</taxon>
        <taxon>Flavobacteriaceae</taxon>
        <taxon>Aquimarina</taxon>
    </lineage>
</organism>
<keyword evidence="1" id="KW-0812">Transmembrane</keyword>
<reference evidence="2 3" key="1">
    <citation type="submission" date="2016-01" db="EMBL/GenBank/DDBJ databases">
        <title>The draft genome sequence of Aquimarina sp. RZW4-3-2.</title>
        <authorList>
            <person name="Wang Y."/>
        </authorList>
    </citation>
    <scope>NUCLEOTIDE SEQUENCE [LARGE SCALE GENOMIC DNA]</scope>
    <source>
        <strain evidence="2 3">RZW4-3-2</strain>
    </source>
</reference>
<protein>
    <submittedName>
        <fullName evidence="2">Uncharacterized protein</fullName>
    </submittedName>
</protein>
<keyword evidence="1" id="KW-1133">Transmembrane helix</keyword>
<evidence type="ECO:0000313" key="3">
    <source>
        <dbReference type="Proteomes" id="UP000076715"/>
    </source>
</evidence>
<evidence type="ECO:0000313" key="2">
    <source>
        <dbReference type="EMBL" id="KZS38979.1"/>
    </source>
</evidence>
<dbReference type="OrthoDB" id="1445756at2"/>
<dbReference type="RefSeq" id="WP_066316510.1">
    <property type="nucleotide sequence ID" value="NZ_LQRT01000035.1"/>
</dbReference>
<dbReference type="STRING" id="1642818.AWE51_10445"/>